<dbReference type="Proteomes" id="UP000366945">
    <property type="component" value="Unassembled WGS sequence"/>
</dbReference>
<organism evidence="1 2">
    <name type="scientific">Pandoraea pneumonica</name>
    <dbReference type="NCBI Taxonomy" id="2508299"/>
    <lineage>
        <taxon>Bacteria</taxon>
        <taxon>Pseudomonadati</taxon>
        <taxon>Pseudomonadota</taxon>
        <taxon>Betaproteobacteria</taxon>
        <taxon>Burkholderiales</taxon>
        <taxon>Burkholderiaceae</taxon>
        <taxon>Pandoraea</taxon>
    </lineage>
</organism>
<keyword evidence="2" id="KW-1185">Reference proteome</keyword>
<proteinExistence type="predicted"/>
<dbReference type="GeneID" id="300402302"/>
<gene>
    <name evidence="1" type="ORF">PPN31114_00226</name>
</gene>
<dbReference type="EMBL" id="CABPSK010000001">
    <property type="protein sequence ID" value="VVD63522.1"/>
    <property type="molecule type" value="Genomic_DNA"/>
</dbReference>
<protein>
    <submittedName>
        <fullName evidence="1">Uncharacterized protein</fullName>
    </submittedName>
</protein>
<evidence type="ECO:0000313" key="1">
    <source>
        <dbReference type="EMBL" id="VVD63522.1"/>
    </source>
</evidence>
<evidence type="ECO:0000313" key="2">
    <source>
        <dbReference type="Proteomes" id="UP000366945"/>
    </source>
</evidence>
<reference evidence="1 2" key="1">
    <citation type="submission" date="2019-08" db="EMBL/GenBank/DDBJ databases">
        <authorList>
            <person name="Peeters C."/>
        </authorList>
    </citation>
    <scope>NUCLEOTIDE SEQUENCE [LARGE SCALE GENOMIC DNA]</scope>
    <source>
        <strain evidence="1 2">LMG 31114</strain>
    </source>
</reference>
<name>A0A5E4RM75_9BURK</name>
<sequence>MADQPTKTFYPLTNIAIGRDAESGQLTLEPKFLFNGKEHDGRNFSLTPDAAQMLINALQEGLELLSKQSPSVH</sequence>
<dbReference type="RefSeq" id="WP_150677667.1">
    <property type="nucleotide sequence ID" value="NZ_CABPSK010000001.1"/>
</dbReference>
<dbReference type="AlphaFoldDB" id="A0A5E4RM75"/>
<accession>A0A5E4RM75</accession>